<feature type="non-terminal residue" evidence="4">
    <location>
        <position position="1"/>
    </location>
</feature>
<evidence type="ECO:0000256" key="2">
    <source>
        <dbReference type="ARBA" id="ARBA00022737"/>
    </source>
</evidence>
<keyword evidence="2" id="KW-0677">Repeat</keyword>
<dbReference type="EMBL" id="KL198025">
    <property type="protein sequence ID" value="KDQ17107.1"/>
    <property type="molecule type" value="Genomic_DNA"/>
</dbReference>
<proteinExistence type="predicted"/>
<protein>
    <recommendedName>
        <fullName evidence="3">Nephrocystin 3-like N-terminal domain-containing protein</fullName>
    </recommendedName>
</protein>
<sequence>ESLKAILDVLEKFVAVFNQVSQIHPIASAAWKVVHGLYAIPKAQLERDEQVTKLICTIGDVYSSVRALDDVKKAKGLEDTIEKILQATIECTSFIQKYTRDGFGGEQLARLVHQTFSTTSAKIKKFETRFRDLKEAFRDNVIVQVALVTSHTAGHVELLHLKHHLSPVNMGAFNQRPCHIGTRSFEIMSITNWVNAPVDGCKLLWLPGPPGFGKSTLSVTLAHNFAKARRLGASLFFNRDVQDRSDPAVVILSLAYQLALFDHRIAKYLFDAISERPSIPNSHGLNQFSELIVKPLTSLTMLGDDGPLLIILDALDECGDERTRRTLLTILAKESQHLPSYVRVVITSRPNDDIVRAFEHQPHVQRRDLEITRDNTADVEVFLRYSLGEVAAERRLRSDWPSEELISLLISSAGGLFIWAETVINGVRDSADPTTHLTDLMKEPIDSLPQLYATTLQTCGTWDDDAFRRDFFQIFGAILIAKRPLSPKTIDGLLSRSSDGPLSTSQMASQFRAVLYIDSKGAVRTIHPSFYDFLSDQTHFNGTWSINLDVQNRDFALHCIEFLDRELKENLCGLVHSLEPTTATLPEGLSYACIFWIQHAATVTDGAVALGDRIHEFFQQHAIHWLEAVSILAQTRQAIALLKKLMDWADVSVTQSHALNDGFRALIWDSWRFCQYFADIIEEHPLAVYHVALPFAPQNSLMYQKFHREDTMPKVVSDYCTLWPSLLLSLTGHVHSVTSIAISPDGSRIASGSRDHTIRVWDAATGALVLGPLDGYEVITHVAFSPDGARIVSCSRGPDIFLQDATSGSLILGPLQGHRSQVACVAFSPDGSKIVSWALDETTCVWDLITGVPILGPLVGYKGHILSLALSADGARIISGGLDGTIRIWDAAALTKFEDDHLWVHAVAFSPDGPRIVASAGETIDVIDALTGAVVVGPLSSGQIELATFSPDGLLLGTTDDLEQCCIWDTTTGASIFTLESSVGRYCRRKVIFSPDGSRFTISRSPICIWDSRTGAVIARPQQRGDERSNSVVFSPDGSRLAFSPSGGVLICDSSNGAIILGPLGGVNGPCWRMAFSADGFRLCTLSLNRLVEIWDTATG</sequence>
<dbReference type="InterPro" id="IPR027417">
    <property type="entry name" value="P-loop_NTPase"/>
</dbReference>
<dbReference type="InterPro" id="IPR001680">
    <property type="entry name" value="WD40_rpt"/>
</dbReference>
<dbReference type="PROSITE" id="PS00678">
    <property type="entry name" value="WD_REPEATS_1"/>
    <property type="match status" value="2"/>
</dbReference>
<feature type="domain" description="Nephrocystin 3-like N-terminal" evidence="3">
    <location>
        <begin position="189"/>
        <end position="349"/>
    </location>
</feature>
<dbReference type="Proteomes" id="UP000027195">
    <property type="component" value="Unassembled WGS sequence"/>
</dbReference>
<dbReference type="STRING" id="930990.A0A067MYX2"/>
<dbReference type="Pfam" id="PF24883">
    <property type="entry name" value="NPHP3_N"/>
    <property type="match status" value="1"/>
</dbReference>
<dbReference type="InterPro" id="IPR011659">
    <property type="entry name" value="WD40"/>
</dbReference>
<dbReference type="InterPro" id="IPR019775">
    <property type="entry name" value="WD40_repeat_CS"/>
</dbReference>
<organism evidence="4 5">
    <name type="scientific">Botryobasidium botryosum (strain FD-172 SS1)</name>
    <dbReference type="NCBI Taxonomy" id="930990"/>
    <lineage>
        <taxon>Eukaryota</taxon>
        <taxon>Fungi</taxon>
        <taxon>Dikarya</taxon>
        <taxon>Basidiomycota</taxon>
        <taxon>Agaricomycotina</taxon>
        <taxon>Agaricomycetes</taxon>
        <taxon>Cantharellales</taxon>
        <taxon>Botryobasidiaceae</taxon>
        <taxon>Botryobasidium</taxon>
    </lineage>
</organism>
<name>A0A067MYX2_BOTB1</name>
<dbReference type="PRINTS" id="PR00320">
    <property type="entry name" value="GPROTEINBRPT"/>
</dbReference>
<dbReference type="Gene3D" id="2.130.10.10">
    <property type="entry name" value="YVTN repeat-like/Quinoprotein amine dehydrogenase"/>
    <property type="match status" value="3"/>
</dbReference>
<dbReference type="InterPro" id="IPR015943">
    <property type="entry name" value="WD40/YVTN_repeat-like_dom_sf"/>
</dbReference>
<dbReference type="Pfam" id="PF07676">
    <property type="entry name" value="PD40"/>
    <property type="match status" value="1"/>
</dbReference>
<dbReference type="HOGENOM" id="CLU_000288_6_3_1"/>
<keyword evidence="1" id="KW-0853">WD repeat</keyword>
<dbReference type="OrthoDB" id="538223at2759"/>
<gene>
    <name evidence="4" type="ORF">BOTBODRAFT_77629</name>
</gene>
<reference evidence="5" key="1">
    <citation type="journal article" date="2014" name="Proc. Natl. Acad. Sci. U.S.A.">
        <title>Extensive sampling of basidiomycete genomes demonstrates inadequacy of the white-rot/brown-rot paradigm for wood decay fungi.</title>
        <authorList>
            <person name="Riley R."/>
            <person name="Salamov A.A."/>
            <person name="Brown D.W."/>
            <person name="Nagy L.G."/>
            <person name="Floudas D."/>
            <person name="Held B.W."/>
            <person name="Levasseur A."/>
            <person name="Lombard V."/>
            <person name="Morin E."/>
            <person name="Otillar R."/>
            <person name="Lindquist E.A."/>
            <person name="Sun H."/>
            <person name="LaButti K.M."/>
            <person name="Schmutz J."/>
            <person name="Jabbour D."/>
            <person name="Luo H."/>
            <person name="Baker S.E."/>
            <person name="Pisabarro A.G."/>
            <person name="Walton J.D."/>
            <person name="Blanchette R.A."/>
            <person name="Henrissat B."/>
            <person name="Martin F."/>
            <person name="Cullen D."/>
            <person name="Hibbett D.S."/>
            <person name="Grigoriev I.V."/>
        </authorList>
    </citation>
    <scope>NUCLEOTIDE SEQUENCE [LARGE SCALE GENOMIC DNA]</scope>
    <source>
        <strain evidence="5">FD-172 SS1</strain>
    </source>
</reference>
<dbReference type="SUPFAM" id="SSF50978">
    <property type="entry name" value="WD40 repeat-like"/>
    <property type="match status" value="1"/>
</dbReference>
<keyword evidence="5" id="KW-1185">Reference proteome</keyword>
<evidence type="ECO:0000313" key="5">
    <source>
        <dbReference type="Proteomes" id="UP000027195"/>
    </source>
</evidence>
<accession>A0A067MYX2</accession>
<dbReference type="Pfam" id="PF00400">
    <property type="entry name" value="WD40"/>
    <property type="match status" value="4"/>
</dbReference>
<dbReference type="SUPFAM" id="SSF52540">
    <property type="entry name" value="P-loop containing nucleoside triphosphate hydrolases"/>
    <property type="match status" value="1"/>
</dbReference>
<evidence type="ECO:0000259" key="3">
    <source>
        <dbReference type="Pfam" id="PF24883"/>
    </source>
</evidence>
<dbReference type="Gene3D" id="3.40.50.300">
    <property type="entry name" value="P-loop containing nucleotide triphosphate hydrolases"/>
    <property type="match status" value="1"/>
</dbReference>
<dbReference type="PANTHER" id="PTHR44129">
    <property type="entry name" value="WD REPEAT-CONTAINING PROTEIN POP1"/>
    <property type="match status" value="1"/>
</dbReference>
<dbReference type="InterPro" id="IPR020472">
    <property type="entry name" value="WD40_PAC1"/>
</dbReference>
<feature type="non-terminal residue" evidence="4">
    <location>
        <position position="1100"/>
    </location>
</feature>
<dbReference type="InterPro" id="IPR036322">
    <property type="entry name" value="WD40_repeat_dom_sf"/>
</dbReference>
<dbReference type="SMART" id="SM00320">
    <property type="entry name" value="WD40"/>
    <property type="match status" value="7"/>
</dbReference>
<dbReference type="AlphaFoldDB" id="A0A067MYX2"/>
<dbReference type="InterPro" id="IPR050349">
    <property type="entry name" value="WD_LIS1/nudF_dynein_reg"/>
</dbReference>
<dbReference type="InParanoid" id="A0A067MYX2"/>
<evidence type="ECO:0000256" key="1">
    <source>
        <dbReference type="ARBA" id="ARBA00022574"/>
    </source>
</evidence>
<evidence type="ECO:0000313" key="4">
    <source>
        <dbReference type="EMBL" id="KDQ17107.1"/>
    </source>
</evidence>
<dbReference type="InterPro" id="IPR056884">
    <property type="entry name" value="NPHP3-like_N"/>
</dbReference>
<dbReference type="CDD" id="cd00200">
    <property type="entry name" value="WD40"/>
    <property type="match status" value="1"/>
</dbReference>